<gene>
    <name evidence="2" type="ORF">PACLA_8A035463</name>
</gene>
<reference evidence="2" key="1">
    <citation type="submission" date="2020-04" db="EMBL/GenBank/DDBJ databases">
        <authorList>
            <person name="Alioto T."/>
            <person name="Alioto T."/>
            <person name="Gomez Garrido J."/>
        </authorList>
    </citation>
    <scope>NUCLEOTIDE SEQUENCE</scope>
    <source>
        <strain evidence="2">A484AB</strain>
    </source>
</reference>
<proteinExistence type="predicted"/>
<dbReference type="AlphaFoldDB" id="A0A6S7I4S2"/>
<keyword evidence="3" id="KW-1185">Reference proteome</keyword>
<feature type="compositionally biased region" description="Low complexity" evidence="1">
    <location>
        <begin position="22"/>
        <end position="51"/>
    </location>
</feature>
<accession>A0A6S7I4S2</accession>
<feature type="region of interest" description="Disordered" evidence="1">
    <location>
        <begin position="1"/>
        <end position="62"/>
    </location>
</feature>
<evidence type="ECO:0000256" key="1">
    <source>
        <dbReference type="SAM" id="MobiDB-lite"/>
    </source>
</evidence>
<dbReference type="EMBL" id="CACRXK020006931">
    <property type="protein sequence ID" value="CAB4010850.1"/>
    <property type="molecule type" value="Genomic_DNA"/>
</dbReference>
<organism evidence="2 3">
    <name type="scientific">Paramuricea clavata</name>
    <name type="common">Red gorgonian</name>
    <name type="synonym">Violescent sea-whip</name>
    <dbReference type="NCBI Taxonomy" id="317549"/>
    <lineage>
        <taxon>Eukaryota</taxon>
        <taxon>Metazoa</taxon>
        <taxon>Cnidaria</taxon>
        <taxon>Anthozoa</taxon>
        <taxon>Octocorallia</taxon>
        <taxon>Malacalcyonacea</taxon>
        <taxon>Plexauridae</taxon>
        <taxon>Paramuricea</taxon>
    </lineage>
</organism>
<comment type="caution">
    <text evidence="2">The sequence shown here is derived from an EMBL/GenBank/DDBJ whole genome shotgun (WGS) entry which is preliminary data.</text>
</comment>
<sequence>MLFSSPGGNTTTPFTATPPTPTTTLGENTTTLSPKTRSTTTDSRPTSLPDSSTKKVDTESDNGILSELDKEARENLNIMQF</sequence>
<name>A0A6S7I4S2_PARCT</name>
<protein>
    <submittedName>
        <fullName evidence="2">Uncharacterized protein</fullName>
    </submittedName>
</protein>
<evidence type="ECO:0000313" key="2">
    <source>
        <dbReference type="EMBL" id="CAB4010850.1"/>
    </source>
</evidence>
<evidence type="ECO:0000313" key="3">
    <source>
        <dbReference type="Proteomes" id="UP001152795"/>
    </source>
</evidence>
<dbReference type="Proteomes" id="UP001152795">
    <property type="component" value="Unassembled WGS sequence"/>
</dbReference>